<feature type="compositionally biased region" description="Basic and acidic residues" evidence="2">
    <location>
        <begin position="84"/>
        <end position="93"/>
    </location>
</feature>
<evidence type="ECO:0000256" key="2">
    <source>
        <dbReference type="SAM" id="MobiDB-lite"/>
    </source>
</evidence>
<feature type="coiled-coil region" evidence="1">
    <location>
        <begin position="197"/>
        <end position="224"/>
    </location>
</feature>
<dbReference type="EMBL" id="BTGU01000133">
    <property type="protein sequence ID" value="GMN62685.1"/>
    <property type="molecule type" value="Genomic_DNA"/>
</dbReference>
<reference evidence="3" key="1">
    <citation type="submission" date="2023-07" db="EMBL/GenBank/DDBJ databases">
        <title>draft genome sequence of fig (Ficus carica).</title>
        <authorList>
            <person name="Takahashi T."/>
            <person name="Nishimura K."/>
        </authorList>
    </citation>
    <scope>NUCLEOTIDE SEQUENCE</scope>
</reference>
<feature type="compositionally biased region" description="Basic residues" evidence="2">
    <location>
        <begin position="65"/>
        <end position="77"/>
    </location>
</feature>
<evidence type="ECO:0000313" key="3">
    <source>
        <dbReference type="EMBL" id="GMN62685.1"/>
    </source>
</evidence>
<dbReference type="AlphaFoldDB" id="A0AA88DVI7"/>
<gene>
    <name evidence="3" type="ORF">TIFTF001_031767</name>
</gene>
<sequence>MSVEFPNPKDLLANKKAQKKAAKAAVALSARGNEPLPLPIIESSSEPPVIPVQSPAKKSKADGKPKRKIPAKRKKASKATSLKMKAELGKSEQADQSIGVNLPPGTSLLQNTKLSVEIMCQLLSDVDLETINAVRIPNHLDDILWDSLKELEEKKKERGEKLLNIEQNFESVKASADDLVRELKRVTQSTKEGTNMIKVMVDRFNEVQAKIQTLEADNSALVAQIVDAYEKATLKAPYDFLKEYK</sequence>
<feature type="region of interest" description="Disordered" evidence="2">
    <location>
        <begin position="36"/>
        <end position="99"/>
    </location>
</feature>
<proteinExistence type="predicted"/>
<accession>A0AA88DVI7</accession>
<evidence type="ECO:0000313" key="4">
    <source>
        <dbReference type="Proteomes" id="UP001187192"/>
    </source>
</evidence>
<protein>
    <submittedName>
        <fullName evidence="3">Uncharacterized protein</fullName>
    </submittedName>
</protein>
<keyword evidence="4" id="KW-1185">Reference proteome</keyword>
<keyword evidence="1" id="KW-0175">Coiled coil</keyword>
<name>A0AA88DVI7_FICCA</name>
<evidence type="ECO:0000256" key="1">
    <source>
        <dbReference type="SAM" id="Coils"/>
    </source>
</evidence>
<dbReference type="Proteomes" id="UP001187192">
    <property type="component" value="Unassembled WGS sequence"/>
</dbReference>
<comment type="caution">
    <text evidence="3">The sequence shown here is derived from an EMBL/GenBank/DDBJ whole genome shotgun (WGS) entry which is preliminary data.</text>
</comment>
<organism evidence="3 4">
    <name type="scientific">Ficus carica</name>
    <name type="common">Common fig</name>
    <dbReference type="NCBI Taxonomy" id="3494"/>
    <lineage>
        <taxon>Eukaryota</taxon>
        <taxon>Viridiplantae</taxon>
        <taxon>Streptophyta</taxon>
        <taxon>Embryophyta</taxon>
        <taxon>Tracheophyta</taxon>
        <taxon>Spermatophyta</taxon>
        <taxon>Magnoliopsida</taxon>
        <taxon>eudicotyledons</taxon>
        <taxon>Gunneridae</taxon>
        <taxon>Pentapetalae</taxon>
        <taxon>rosids</taxon>
        <taxon>fabids</taxon>
        <taxon>Rosales</taxon>
        <taxon>Moraceae</taxon>
        <taxon>Ficeae</taxon>
        <taxon>Ficus</taxon>
    </lineage>
</organism>